<dbReference type="EMBL" id="JBHSLV010000072">
    <property type="protein sequence ID" value="MFC5396250.1"/>
    <property type="molecule type" value="Genomic_DNA"/>
</dbReference>
<dbReference type="InterPro" id="IPR036390">
    <property type="entry name" value="WH_DNA-bd_sf"/>
</dbReference>
<dbReference type="SUPFAM" id="SSF46785">
    <property type="entry name" value="Winged helix' DNA-binding domain"/>
    <property type="match status" value="1"/>
</dbReference>
<gene>
    <name evidence="6" type="ORF">ACFPPC_26770</name>
</gene>
<dbReference type="PANTHER" id="PTHR30126:SF88">
    <property type="entry name" value="TRANSCRIPTIONAL REGULATOR-RELATED"/>
    <property type="match status" value="1"/>
</dbReference>
<reference evidence="7" key="1">
    <citation type="journal article" date="2019" name="Int. J. Syst. Evol. Microbiol.">
        <title>The Global Catalogue of Microorganisms (GCM) 10K type strain sequencing project: providing services to taxonomists for standard genome sequencing and annotation.</title>
        <authorList>
            <consortium name="The Broad Institute Genomics Platform"/>
            <consortium name="The Broad Institute Genome Sequencing Center for Infectious Disease"/>
            <person name="Wu L."/>
            <person name="Ma J."/>
        </authorList>
    </citation>
    <scope>NUCLEOTIDE SEQUENCE [LARGE SCALE GENOMIC DNA]</scope>
    <source>
        <strain evidence="7">CGMCC 1.16326</strain>
    </source>
</reference>
<dbReference type="PANTHER" id="PTHR30126">
    <property type="entry name" value="HTH-TYPE TRANSCRIPTIONAL REGULATOR"/>
    <property type="match status" value="1"/>
</dbReference>
<dbReference type="SUPFAM" id="SSF53850">
    <property type="entry name" value="Periplasmic binding protein-like II"/>
    <property type="match status" value="1"/>
</dbReference>
<dbReference type="PROSITE" id="PS50931">
    <property type="entry name" value="HTH_LYSR"/>
    <property type="match status" value="1"/>
</dbReference>
<feature type="domain" description="HTH lysR-type" evidence="5">
    <location>
        <begin position="4"/>
        <end position="61"/>
    </location>
</feature>
<proteinExistence type="inferred from homology"/>
<dbReference type="InterPro" id="IPR000847">
    <property type="entry name" value="LysR_HTH_N"/>
</dbReference>
<evidence type="ECO:0000256" key="4">
    <source>
        <dbReference type="ARBA" id="ARBA00023163"/>
    </source>
</evidence>
<organism evidence="6 7">
    <name type="scientific">Bosea vestrisii</name>
    <dbReference type="NCBI Taxonomy" id="151416"/>
    <lineage>
        <taxon>Bacteria</taxon>
        <taxon>Pseudomonadati</taxon>
        <taxon>Pseudomonadota</taxon>
        <taxon>Alphaproteobacteria</taxon>
        <taxon>Hyphomicrobiales</taxon>
        <taxon>Boseaceae</taxon>
        <taxon>Bosea</taxon>
    </lineage>
</organism>
<dbReference type="RefSeq" id="WP_291674958.1">
    <property type="nucleotide sequence ID" value="NZ_JBHSLV010000072.1"/>
</dbReference>
<keyword evidence="3" id="KW-0238">DNA-binding</keyword>
<dbReference type="Pfam" id="PF03466">
    <property type="entry name" value="LysR_substrate"/>
    <property type="match status" value="1"/>
</dbReference>
<accession>A0ABW0HGL5</accession>
<keyword evidence="4" id="KW-0804">Transcription</keyword>
<keyword evidence="2" id="KW-0805">Transcription regulation</keyword>
<keyword evidence="7" id="KW-1185">Reference proteome</keyword>
<evidence type="ECO:0000313" key="6">
    <source>
        <dbReference type="EMBL" id="MFC5396250.1"/>
    </source>
</evidence>
<evidence type="ECO:0000259" key="5">
    <source>
        <dbReference type="PROSITE" id="PS50931"/>
    </source>
</evidence>
<name>A0ABW0HGL5_9HYPH</name>
<dbReference type="Gene3D" id="1.10.10.10">
    <property type="entry name" value="Winged helix-like DNA-binding domain superfamily/Winged helix DNA-binding domain"/>
    <property type="match status" value="1"/>
</dbReference>
<dbReference type="Proteomes" id="UP001596104">
    <property type="component" value="Unassembled WGS sequence"/>
</dbReference>
<comment type="caution">
    <text evidence="6">The sequence shown here is derived from an EMBL/GenBank/DDBJ whole genome shotgun (WGS) entry which is preliminary data.</text>
</comment>
<dbReference type="Gene3D" id="3.40.190.290">
    <property type="match status" value="1"/>
</dbReference>
<dbReference type="InterPro" id="IPR036388">
    <property type="entry name" value="WH-like_DNA-bd_sf"/>
</dbReference>
<evidence type="ECO:0000313" key="7">
    <source>
        <dbReference type="Proteomes" id="UP001596104"/>
    </source>
</evidence>
<dbReference type="Pfam" id="PF00126">
    <property type="entry name" value="HTH_1"/>
    <property type="match status" value="1"/>
</dbReference>
<evidence type="ECO:0000256" key="1">
    <source>
        <dbReference type="ARBA" id="ARBA00009437"/>
    </source>
</evidence>
<sequence>MSELKLHDLRCFDAVASQGSFQAAAVALNRSHPSVFAAVARLEHVLKLTLLDRSGYRVSLTEAGALFHARARLMLRELDQLHGYADQLASGEETILRVVLGDVCPRPCALRLLGRFFARHNRTRLHLEYETINGPLERLLEGDADLILHRADPSDPRLERIDLCTVEFVPVVAPGFLSLAPGLAITPEQMQPYTQCVIRDTARQPSPDSYFLVEGSQRCSVPDHQMKKELILHRLAWGHLPAWLIAEELKDGRLLAIAGEHLPGRVETVAAIRRRDRSHGPVAEALWQHLRAQPASITRDF</sequence>
<evidence type="ECO:0000256" key="2">
    <source>
        <dbReference type="ARBA" id="ARBA00023015"/>
    </source>
</evidence>
<dbReference type="InterPro" id="IPR005119">
    <property type="entry name" value="LysR_subst-bd"/>
</dbReference>
<comment type="similarity">
    <text evidence="1">Belongs to the LysR transcriptional regulatory family.</text>
</comment>
<evidence type="ECO:0000256" key="3">
    <source>
        <dbReference type="ARBA" id="ARBA00023125"/>
    </source>
</evidence>
<protein>
    <submittedName>
        <fullName evidence="6">LysR family transcriptional regulator</fullName>
    </submittedName>
</protein>